<evidence type="ECO:0000256" key="1">
    <source>
        <dbReference type="SAM" id="Phobius"/>
    </source>
</evidence>
<keyword evidence="1" id="KW-1133">Transmembrane helix</keyword>
<gene>
    <name evidence="2" type="ORF">TW77_19475</name>
</gene>
<dbReference type="RefSeq" id="WP_046006643.1">
    <property type="nucleotide sequence ID" value="NZ_JXYA01000052.1"/>
</dbReference>
<reference evidence="2 3" key="1">
    <citation type="journal article" date="2015" name="BMC Genomics">
        <title>Genome mining reveals unlocked bioactive potential of marine Gram-negative bacteria.</title>
        <authorList>
            <person name="Machado H."/>
            <person name="Sonnenschein E.C."/>
            <person name="Melchiorsen J."/>
            <person name="Gram L."/>
        </authorList>
    </citation>
    <scope>NUCLEOTIDE SEQUENCE [LARGE SCALE GENOMIC DNA]</scope>
    <source>
        <strain evidence="2 3">S2471</strain>
    </source>
</reference>
<name>A0A0F4QG94_9GAMM</name>
<dbReference type="AlphaFoldDB" id="A0A0F4QG94"/>
<accession>A0A0F4QG94</accession>
<sequence length="100" mass="11446">MVFRLSKLTELDDFALRDKQRIKAQALAQLPASQKIMLNIAKLMLLTPLFMALAFIEGWILLPVLLVCGLAYPLLTVPLEIQFARPYMQQAIVEFRKTNQ</sequence>
<feature type="transmembrane region" description="Helical" evidence="1">
    <location>
        <begin position="43"/>
        <end position="72"/>
    </location>
</feature>
<keyword evidence="1" id="KW-0812">Transmembrane</keyword>
<evidence type="ECO:0000313" key="2">
    <source>
        <dbReference type="EMBL" id="KJZ06319.1"/>
    </source>
</evidence>
<protein>
    <submittedName>
        <fullName evidence="2">Uncharacterized protein</fullName>
    </submittedName>
</protein>
<keyword evidence="3" id="KW-1185">Reference proteome</keyword>
<dbReference type="Proteomes" id="UP000033452">
    <property type="component" value="Unassembled WGS sequence"/>
</dbReference>
<dbReference type="PATRIC" id="fig|43658.5.peg.4119"/>
<organism evidence="2 3">
    <name type="scientific">Pseudoalteromonas rubra</name>
    <dbReference type="NCBI Taxonomy" id="43658"/>
    <lineage>
        <taxon>Bacteria</taxon>
        <taxon>Pseudomonadati</taxon>
        <taxon>Pseudomonadota</taxon>
        <taxon>Gammaproteobacteria</taxon>
        <taxon>Alteromonadales</taxon>
        <taxon>Pseudoalteromonadaceae</taxon>
        <taxon>Pseudoalteromonas</taxon>
    </lineage>
</organism>
<dbReference type="EMBL" id="JXYA01000052">
    <property type="protein sequence ID" value="KJZ06319.1"/>
    <property type="molecule type" value="Genomic_DNA"/>
</dbReference>
<proteinExistence type="predicted"/>
<keyword evidence="1" id="KW-0472">Membrane</keyword>
<dbReference type="OrthoDB" id="6314641at2"/>
<comment type="caution">
    <text evidence="2">The sequence shown here is derived from an EMBL/GenBank/DDBJ whole genome shotgun (WGS) entry which is preliminary data.</text>
</comment>
<evidence type="ECO:0000313" key="3">
    <source>
        <dbReference type="Proteomes" id="UP000033452"/>
    </source>
</evidence>